<sequence>MPKASPETSIAGTTSKTTRKAAGSNNKPAKVSAAKLPPLDNHSKKIFVLDTSVILYDHSAVKNFQEHDVAIPITVLEELDNFKKGNDIKNFEAREFIRFIDKLSSEHKLQDWIPLNGRNKGSFKVLMNNTISGVDAINIFGDKNDHHILNSALKLQQDKPGNKVVLVTKDINLRLKARSLNIISEDYETGKIQDVADLYTGCDTLEDVAAGAVNELYEHGFCDAEKVLPAPPTDNHFFVLKSFKNSVLAFYNIAEKRLERVDKQTAYGIKPRNAEQAFALHALTNPHIKLISVQGVAGTGKTLLALASALEQRREYKQIYLARPVVPLSNKDIGYLPGDIKSKLNPYMEPLWDNLKYIQNQYPETSKEYQRLREMVELEKLMITPLAYIRGRSLSNIFFIVDEAQNLTPHEVKTIISRAGENTKIIFTGDIYQIDTPYLDSQSNGLSYLIDRARNHPLYAHITLQKGERSELANLANELL</sequence>
<comment type="caution">
    <text evidence="7">The sequence shown here is derived from an EMBL/GenBank/DDBJ whole genome shotgun (WGS) entry which is preliminary data.</text>
</comment>
<proteinExistence type="inferred from homology"/>
<dbReference type="PANTHER" id="PTHR30473:SF2">
    <property type="entry name" value="PIN DOMAIN-CONTAINING PROTEIN"/>
    <property type="match status" value="1"/>
</dbReference>
<dbReference type="Pfam" id="PF13638">
    <property type="entry name" value="PIN_4"/>
    <property type="match status" value="1"/>
</dbReference>
<comment type="similarity">
    <text evidence="4">In the N-terminal section; belongs to the PINc/VapC protein family.</text>
</comment>
<organism evidence="7 8">
    <name type="scientific">Pontibacter anaerobius</name>
    <dbReference type="NCBI Taxonomy" id="2993940"/>
    <lineage>
        <taxon>Bacteria</taxon>
        <taxon>Pseudomonadati</taxon>
        <taxon>Bacteroidota</taxon>
        <taxon>Cytophagia</taxon>
        <taxon>Cytophagales</taxon>
        <taxon>Hymenobacteraceae</taxon>
        <taxon>Pontibacter</taxon>
    </lineage>
</organism>
<evidence type="ECO:0000313" key="8">
    <source>
        <dbReference type="Proteomes" id="UP001207228"/>
    </source>
</evidence>
<dbReference type="RefSeq" id="WP_266051383.1">
    <property type="nucleotide sequence ID" value="NZ_JAPFQO010000002.1"/>
</dbReference>
<dbReference type="SUPFAM" id="SSF88723">
    <property type="entry name" value="PIN domain-like"/>
    <property type="match status" value="1"/>
</dbReference>
<accession>A0ABT3RCH9</accession>
<evidence type="ECO:0000256" key="4">
    <source>
        <dbReference type="ARBA" id="ARBA00046345"/>
    </source>
</evidence>
<evidence type="ECO:0000256" key="5">
    <source>
        <dbReference type="SAM" id="MobiDB-lite"/>
    </source>
</evidence>
<dbReference type="InterPro" id="IPR003714">
    <property type="entry name" value="PhoH"/>
</dbReference>
<keyword evidence="2" id="KW-0547">Nucleotide-binding</keyword>
<feature type="domain" description="PIN" evidence="6">
    <location>
        <begin position="45"/>
        <end position="175"/>
    </location>
</feature>
<comment type="similarity">
    <text evidence="1">Belongs to the PhoH family.</text>
</comment>
<dbReference type="InterPro" id="IPR029060">
    <property type="entry name" value="PIN-like_dom_sf"/>
</dbReference>
<feature type="compositionally biased region" description="Polar residues" evidence="5">
    <location>
        <begin position="1"/>
        <end position="16"/>
    </location>
</feature>
<evidence type="ECO:0000313" key="7">
    <source>
        <dbReference type="EMBL" id="MCX2739324.1"/>
    </source>
</evidence>
<dbReference type="SMART" id="SM00670">
    <property type="entry name" value="PINc"/>
    <property type="match status" value="1"/>
</dbReference>
<dbReference type="EMBL" id="JAPFQO010000002">
    <property type="protein sequence ID" value="MCX2739324.1"/>
    <property type="molecule type" value="Genomic_DNA"/>
</dbReference>
<keyword evidence="8" id="KW-1185">Reference proteome</keyword>
<dbReference type="Proteomes" id="UP001207228">
    <property type="component" value="Unassembled WGS sequence"/>
</dbReference>
<evidence type="ECO:0000256" key="2">
    <source>
        <dbReference type="ARBA" id="ARBA00022741"/>
    </source>
</evidence>
<dbReference type="Gene3D" id="3.40.50.1010">
    <property type="entry name" value="5'-nuclease"/>
    <property type="match status" value="1"/>
</dbReference>
<keyword evidence="3" id="KW-0067">ATP-binding</keyword>
<dbReference type="Pfam" id="PF02562">
    <property type="entry name" value="PhoH"/>
    <property type="match status" value="1"/>
</dbReference>
<evidence type="ECO:0000256" key="3">
    <source>
        <dbReference type="ARBA" id="ARBA00022840"/>
    </source>
</evidence>
<reference evidence="7 8" key="1">
    <citation type="submission" date="2022-11" db="EMBL/GenBank/DDBJ databases">
        <title>The characterization of three novel Bacteroidetes species and genomic analysis of their roles in tidal elemental geochemical cycles.</title>
        <authorList>
            <person name="Ma K.-J."/>
        </authorList>
    </citation>
    <scope>NUCLEOTIDE SEQUENCE [LARGE SCALE GENOMIC DNA]</scope>
    <source>
        <strain evidence="7 8">M82</strain>
    </source>
</reference>
<dbReference type="SUPFAM" id="SSF52540">
    <property type="entry name" value="P-loop containing nucleoside triphosphate hydrolases"/>
    <property type="match status" value="1"/>
</dbReference>
<dbReference type="Gene3D" id="3.40.50.300">
    <property type="entry name" value="P-loop containing nucleotide triphosphate hydrolases"/>
    <property type="match status" value="1"/>
</dbReference>
<dbReference type="InterPro" id="IPR051451">
    <property type="entry name" value="PhoH2-like"/>
</dbReference>
<evidence type="ECO:0000256" key="1">
    <source>
        <dbReference type="ARBA" id="ARBA00010393"/>
    </source>
</evidence>
<feature type="region of interest" description="Disordered" evidence="5">
    <location>
        <begin position="1"/>
        <end position="35"/>
    </location>
</feature>
<evidence type="ECO:0000259" key="6">
    <source>
        <dbReference type="SMART" id="SM00670"/>
    </source>
</evidence>
<dbReference type="CDD" id="cd09883">
    <property type="entry name" value="PIN_VapC_PhoHL-ATPase"/>
    <property type="match status" value="1"/>
</dbReference>
<dbReference type="InterPro" id="IPR002716">
    <property type="entry name" value="PIN_dom"/>
</dbReference>
<dbReference type="InterPro" id="IPR027417">
    <property type="entry name" value="P-loop_NTPase"/>
</dbReference>
<protein>
    <submittedName>
        <fullName evidence="7">PhoH family protein</fullName>
    </submittedName>
</protein>
<name>A0ABT3RCH9_9BACT</name>
<dbReference type="PANTHER" id="PTHR30473">
    <property type="entry name" value="PROTEIN PHOH"/>
    <property type="match status" value="1"/>
</dbReference>
<gene>
    <name evidence="7" type="ORF">OO017_05150</name>
</gene>